<dbReference type="Pfam" id="PF10947">
    <property type="entry name" value="DUF2628"/>
    <property type="match status" value="1"/>
</dbReference>
<keyword evidence="1" id="KW-0472">Membrane</keyword>
<organism evidence="2 3">
    <name type="scientific">Evansella tamaricis</name>
    <dbReference type="NCBI Taxonomy" id="2069301"/>
    <lineage>
        <taxon>Bacteria</taxon>
        <taxon>Bacillati</taxon>
        <taxon>Bacillota</taxon>
        <taxon>Bacilli</taxon>
        <taxon>Bacillales</taxon>
        <taxon>Bacillaceae</taxon>
        <taxon>Evansella</taxon>
    </lineage>
</organism>
<keyword evidence="3" id="KW-1185">Reference proteome</keyword>
<feature type="transmembrane region" description="Helical" evidence="1">
    <location>
        <begin position="103"/>
        <end position="125"/>
    </location>
</feature>
<evidence type="ECO:0000313" key="2">
    <source>
        <dbReference type="EMBL" id="MBU9714608.1"/>
    </source>
</evidence>
<dbReference type="Proteomes" id="UP000784880">
    <property type="component" value="Unassembled WGS sequence"/>
</dbReference>
<name>A0ABS6JQL9_9BACI</name>
<evidence type="ECO:0000313" key="3">
    <source>
        <dbReference type="Proteomes" id="UP000784880"/>
    </source>
</evidence>
<reference evidence="2 3" key="1">
    <citation type="submission" date="2021-06" db="EMBL/GenBank/DDBJ databases">
        <title>Bacillus sp. RD4P76, an endophyte from a halophyte.</title>
        <authorList>
            <person name="Sun J.-Q."/>
        </authorList>
    </citation>
    <scope>NUCLEOTIDE SEQUENCE [LARGE SCALE GENOMIC DNA]</scope>
    <source>
        <strain evidence="2 3">CGMCC 1.15917</strain>
    </source>
</reference>
<feature type="transmembrane region" description="Helical" evidence="1">
    <location>
        <begin position="146"/>
        <end position="171"/>
    </location>
</feature>
<accession>A0ABS6JQL9</accession>
<keyword evidence="1" id="KW-0812">Transmembrane</keyword>
<dbReference type="RefSeq" id="WP_217069310.1">
    <property type="nucleotide sequence ID" value="NZ_JAHQCS010000181.1"/>
</dbReference>
<comment type="caution">
    <text evidence="2">The sequence shown here is derived from an EMBL/GenBank/DDBJ whole genome shotgun (WGS) entry which is preliminary data.</text>
</comment>
<dbReference type="InterPro" id="IPR024399">
    <property type="entry name" value="DUF2628"/>
</dbReference>
<proteinExistence type="predicted"/>
<gene>
    <name evidence="2" type="ORF">KS419_22955</name>
</gene>
<dbReference type="EMBL" id="JAHQCS010000181">
    <property type="protein sequence ID" value="MBU9714608.1"/>
    <property type="molecule type" value="Genomic_DNA"/>
</dbReference>
<protein>
    <submittedName>
        <fullName evidence="2">DUF2628 domain-containing protein</fullName>
    </submittedName>
</protein>
<keyword evidence="1" id="KW-1133">Transmembrane helix</keyword>
<feature type="transmembrane region" description="Helical" evidence="1">
    <location>
        <begin position="63"/>
        <end position="83"/>
    </location>
</feature>
<evidence type="ECO:0000256" key="1">
    <source>
        <dbReference type="SAM" id="Phobius"/>
    </source>
</evidence>
<sequence>MNKTFSSRIKNDSTYIHNCIQQIEENTDYYLSRWQNSKQPLQFSGWNWAAFCLGPFWLSYRHMYGWVLIYFLILLTGGIVQSISPLFTNYTPFDLESLFLWNYIWPVLISLFFGWKGNAIFARHIQQQLDDKHKRKTAVPLFHKPGRSLISAIITPIVFFLVFLLPFQWIYSWEFESAIPYGVYVFDGDKGVYSTINQEDDFVFEKYTSSEISLLYHGTEDVGDSSLYVVLYFRDSDELEWEKIWERSYHIFSSNMVTLTILDAGDPLTEVGEYSVEVHIDDELKGKRVFHLKLAQEQNR</sequence>